<dbReference type="HOGENOM" id="CLU_1225306_0_0_1"/>
<dbReference type="EMBL" id="DS178268">
    <property type="protein sequence ID" value="EFP77685.1"/>
    <property type="molecule type" value="Genomic_DNA"/>
</dbReference>
<evidence type="ECO:0000313" key="1">
    <source>
        <dbReference type="EMBL" id="EFP77685.1"/>
    </source>
</evidence>
<dbReference type="VEuPathDB" id="FungiDB:PGTG_03641"/>
<evidence type="ECO:0000313" key="2">
    <source>
        <dbReference type="Proteomes" id="UP000008783"/>
    </source>
</evidence>
<reference key="1">
    <citation type="submission" date="2007-01" db="EMBL/GenBank/DDBJ databases">
        <title>The Genome Sequence of Puccinia graminis f. sp. tritici Strain CRL 75-36-700-3.</title>
        <authorList>
            <consortium name="The Broad Institute Genome Sequencing Platform"/>
            <person name="Birren B."/>
            <person name="Lander E."/>
            <person name="Galagan J."/>
            <person name="Nusbaum C."/>
            <person name="Devon K."/>
            <person name="Cuomo C."/>
            <person name="Jaffe D."/>
            <person name="Butler J."/>
            <person name="Alvarez P."/>
            <person name="Gnerre S."/>
            <person name="Grabherr M."/>
            <person name="Mauceli E."/>
            <person name="Brockman W."/>
            <person name="Young S."/>
            <person name="LaButti K."/>
            <person name="Sykes S."/>
            <person name="DeCaprio D."/>
            <person name="Crawford M."/>
            <person name="Koehrsen M."/>
            <person name="Engels R."/>
            <person name="Montgomery P."/>
            <person name="Pearson M."/>
            <person name="Howarth C."/>
            <person name="Larson L."/>
            <person name="White J."/>
            <person name="Zeng Q."/>
            <person name="Kodira C."/>
            <person name="Yandava C."/>
            <person name="Alvarado L."/>
            <person name="O'Leary S."/>
            <person name="Szabo L."/>
            <person name="Dean R."/>
            <person name="Schein J."/>
        </authorList>
    </citation>
    <scope>NUCLEOTIDE SEQUENCE</scope>
    <source>
        <strain>CRL 75-36-700-3</strain>
    </source>
</reference>
<dbReference type="InParanoid" id="E3K060"/>
<dbReference type="GeneID" id="10539057"/>
<reference evidence="2" key="2">
    <citation type="journal article" date="2011" name="Proc. Natl. Acad. Sci. U.S.A.">
        <title>Obligate biotrophy features unraveled by the genomic analysis of rust fungi.</title>
        <authorList>
            <person name="Duplessis S."/>
            <person name="Cuomo C.A."/>
            <person name="Lin Y.-C."/>
            <person name="Aerts A."/>
            <person name="Tisserant E."/>
            <person name="Veneault-Fourrey C."/>
            <person name="Joly D.L."/>
            <person name="Hacquard S."/>
            <person name="Amselem J."/>
            <person name="Cantarel B.L."/>
            <person name="Chiu R."/>
            <person name="Coutinho P.M."/>
            <person name="Feau N."/>
            <person name="Field M."/>
            <person name="Frey P."/>
            <person name="Gelhaye E."/>
            <person name="Goldberg J."/>
            <person name="Grabherr M.G."/>
            <person name="Kodira C.D."/>
            <person name="Kohler A."/>
            <person name="Kuees U."/>
            <person name="Lindquist E.A."/>
            <person name="Lucas S.M."/>
            <person name="Mago R."/>
            <person name="Mauceli E."/>
            <person name="Morin E."/>
            <person name="Murat C."/>
            <person name="Pangilinan J.L."/>
            <person name="Park R."/>
            <person name="Pearson M."/>
            <person name="Quesneville H."/>
            <person name="Rouhier N."/>
            <person name="Sakthikumar S."/>
            <person name="Salamov A.A."/>
            <person name="Schmutz J."/>
            <person name="Selles B."/>
            <person name="Shapiro H."/>
            <person name="Tanguay P."/>
            <person name="Tuskan G.A."/>
            <person name="Henrissat B."/>
            <person name="Van de Peer Y."/>
            <person name="Rouze P."/>
            <person name="Ellis J.G."/>
            <person name="Dodds P.N."/>
            <person name="Schein J.E."/>
            <person name="Zhong S."/>
            <person name="Hamelin R.C."/>
            <person name="Grigoriev I.V."/>
            <person name="Szabo L.J."/>
            <person name="Martin F."/>
        </authorList>
    </citation>
    <scope>NUCLEOTIDE SEQUENCE [LARGE SCALE GENOMIC DNA]</scope>
    <source>
        <strain evidence="2">CRL 75-36-700-3 / race SCCL</strain>
    </source>
</reference>
<keyword evidence="2" id="KW-1185">Reference proteome</keyword>
<protein>
    <submittedName>
        <fullName evidence="1">Uncharacterized protein</fullName>
    </submittedName>
</protein>
<dbReference type="Proteomes" id="UP000008783">
    <property type="component" value="Unassembled WGS sequence"/>
</dbReference>
<dbReference type="KEGG" id="pgr:PGTG_03641"/>
<proteinExistence type="predicted"/>
<sequence length="226" mass="25111">MSFTEFGRSDSHLRGWTACGPSAGGLSDVPNIWESELQYLGVKSHHTAQELDSTDKFTLGHHGGVTGTHLDQQLPNSGQHITRISSIITCHQSQLQTSSYTDTLTKKTHVIAQKGRACTSTIPFSIQQKGSYNHFLSLTAGIHGYLLRYLLRPTDTRQRVQMAILPEKAAGYPDAEKSFWKTGDNNPINWRESLLVDRVVIPVKQKGFLPVDEIVIPHQWEGIPPG</sequence>
<dbReference type="AlphaFoldDB" id="E3K060"/>
<accession>E3K060</accession>
<gene>
    <name evidence="1" type="ORF">PGTG_03641</name>
</gene>
<dbReference type="RefSeq" id="XP_003322104.1">
    <property type="nucleotide sequence ID" value="XM_003322056.1"/>
</dbReference>
<organism evidence="1 2">
    <name type="scientific">Puccinia graminis f. sp. tritici (strain CRL 75-36-700-3 / race SCCL)</name>
    <name type="common">Black stem rust fungus</name>
    <dbReference type="NCBI Taxonomy" id="418459"/>
    <lineage>
        <taxon>Eukaryota</taxon>
        <taxon>Fungi</taxon>
        <taxon>Dikarya</taxon>
        <taxon>Basidiomycota</taxon>
        <taxon>Pucciniomycotina</taxon>
        <taxon>Pucciniomycetes</taxon>
        <taxon>Pucciniales</taxon>
        <taxon>Pucciniaceae</taxon>
        <taxon>Puccinia</taxon>
    </lineage>
</organism>
<name>E3K060_PUCGT</name>